<dbReference type="EMBL" id="JARK01001372">
    <property type="protein sequence ID" value="EYC15461.1"/>
    <property type="molecule type" value="Genomic_DNA"/>
</dbReference>
<dbReference type="AlphaFoldDB" id="A0A016UKM1"/>
<dbReference type="Proteomes" id="UP000024635">
    <property type="component" value="Unassembled WGS sequence"/>
</dbReference>
<reference evidence="2" key="1">
    <citation type="journal article" date="2015" name="Nat. Genet.">
        <title>The genome and transcriptome of the zoonotic hookworm Ancylostoma ceylanicum identify infection-specific gene families.</title>
        <authorList>
            <person name="Schwarz E.M."/>
            <person name="Hu Y."/>
            <person name="Antoshechkin I."/>
            <person name="Miller M.M."/>
            <person name="Sternberg P.W."/>
            <person name="Aroian R.V."/>
        </authorList>
    </citation>
    <scope>NUCLEOTIDE SEQUENCE</scope>
    <source>
        <strain evidence="2">HY135</strain>
    </source>
</reference>
<sequence length="100" mass="11412">MAYILGQDIDLLILSIFSAYGRGRVNTYMTTILQEIIDELPITTFHVRTDEKKKLTRSFNMVITEMMSTSNGWICIPINRISVKCSGSKTPERSRVCHLV</sequence>
<gene>
    <name evidence="1" type="primary">Acey_s0036.g3154</name>
    <name evidence="1" type="ORF">Y032_0036g3154</name>
</gene>
<evidence type="ECO:0000313" key="1">
    <source>
        <dbReference type="EMBL" id="EYC15461.1"/>
    </source>
</evidence>
<accession>A0A016UKM1</accession>
<comment type="caution">
    <text evidence="1">The sequence shown here is derived from an EMBL/GenBank/DDBJ whole genome shotgun (WGS) entry which is preliminary data.</text>
</comment>
<organism evidence="1 2">
    <name type="scientific">Ancylostoma ceylanicum</name>
    <dbReference type="NCBI Taxonomy" id="53326"/>
    <lineage>
        <taxon>Eukaryota</taxon>
        <taxon>Metazoa</taxon>
        <taxon>Ecdysozoa</taxon>
        <taxon>Nematoda</taxon>
        <taxon>Chromadorea</taxon>
        <taxon>Rhabditida</taxon>
        <taxon>Rhabditina</taxon>
        <taxon>Rhabditomorpha</taxon>
        <taxon>Strongyloidea</taxon>
        <taxon>Ancylostomatidae</taxon>
        <taxon>Ancylostomatinae</taxon>
        <taxon>Ancylostoma</taxon>
    </lineage>
</organism>
<keyword evidence="2" id="KW-1185">Reference proteome</keyword>
<proteinExistence type="predicted"/>
<name>A0A016UKM1_9BILA</name>
<evidence type="ECO:0000313" key="2">
    <source>
        <dbReference type="Proteomes" id="UP000024635"/>
    </source>
</evidence>
<protein>
    <submittedName>
        <fullName evidence="1">Uncharacterized protein</fullName>
    </submittedName>
</protein>